<evidence type="ECO:0000313" key="3">
    <source>
        <dbReference type="Proteomes" id="UP000327118"/>
    </source>
</evidence>
<evidence type="ECO:0000313" key="2">
    <source>
        <dbReference type="EMBL" id="KAE8348919.1"/>
    </source>
</evidence>
<organism evidence="2 3">
    <name type="scientific">Aspergillus coremiiformis</name>
    <dbReference type="NCBI Taxonomy" id="138285"/>
    <lineage>
        <taxon>Eukaryota</taxon>
        <taxon>Fungi</taxon>
        <taxon>Dikarya</taxon>
        <taxon>Ascomycota</taxon>
        <taxon>Pezizomycotina</taxon>
        <taxon>Eurotiomycetes</taxon>
        <taxon>Eurotiomycetidae</taxon>
        <taxon>Eurotiales</taxon>
        <taxon>Aspergillaceae</taxon>
        <taxon>Aspergillus</taxon>
        <taxon>Aspergillus subgen. Circumdati</taxon>
    </lineage>
</organism>
<feature type="chain" id="PRO_5025064709" description="Secreted protein" evidence="1">
    <location>
        <begin position="19"/>
        <end position="102"/>
    </location>
</feature>
<gene>
    <name evidence="2" type="ORF">BDV28DRAFT_142412</name>
</gene>
<keyword evidence="3" id="KW-1185">Reference proteome</keyword>
<evidence type="ECO:0008006" key="4">
    <source>
        <dbReference type="Google" id="ProtNLM"/>
    </source>
</evidence>
<protein>
    <recommendedName>
        <fullName evidence="4">Secreted protein</fullName>
    </recommendedName>
</protein>
<dbReference type="Proteomes" id="UP000327118">
    <property type="component" value="Unassembled WGS sequence"/>
</dbReference>
<dbReference type="AlphaFoldDB" id="A0A5N6YWY6"/>
<sequence>MALLVFVHFFACFLKSRSWSGTVHSTTQRLTGESLTQVWAVVTRNHWNQISLLKEKDKAGTKATGIYFENVPQVLCVDRPTRDRSRWQRSACHRSEMFKLTS</sequence>
<feature type="signal peptide" evidence="1">
    <location>
        <begin position="1"/>
        <end position="18"/>
    </location>
</feature>
<accession>A0A5N6YWY6</accession>
<dbReference type="EMBL" id="ML739374">
    <property type="protein sequence ID" value="KAE8348919.1"/>
    <property type="molecule type" value="Genomic_DNA"/>
</dbReference>
<proteinExistence type="predicted"/>
<keyword evidence="1" id="KW-0732">Signal</keyword>
<name>A0A5N6YWY6_9EURO</name>
<evidence type="ECO:0000256" key="1">
    <source>
        <dbReference type="SAM" id="SignalP"/>
    </source>
</evidence>
<reference evidence="3" key="1">
    <citation type="submission" date="2019-04" db="EMBL/GenBank/DDBJ databases">
        <title>Friends and foes A comparative genomics studyof 23 Aspergillus species from section Flavi.</title>
        <authorList>
            <consortium name="DOE Joint Genome Institute"/>
            <person name="Kjaerbolling I."/>
            <person name="Vesth T."/>
            <person name="Frisvad J.C."/>
            <person name="Nybo J.L."/>
            <person name="Theobald S."/>
            <person name="Kildgaard S."/>
            <person name="Isbrandt T."/>
            <person name="Kuo A."/>
            <person name="Sato A."/>
            <person name="Lyhne E.K."/>
            <person name="Kogle M.E."/>
            <person name="Wiebenga A."/>
            <person name="Kun R.S."/>
            <person name="Lubbers R.J."/>
            <person name="Makela M.R."/>
            <person name="Barry K."/>
            <person name="Chovatia M."/>
            <person name="Clum A."/>
            <person name="Daum C."/>
            <person name="Haridas S."/>
            <person name="He G."/>
            <person name="LaButti K."/>
            <person name="Lipzen A."/>
            <person name="Mondo S."/>
            <person name="Riley R."/>
            <person name="Salamov A."/>
            <person name="Simmons B.A."/>
            <person name="Magnuson J.K."/>
            <person name="Henrissat B."/>
            <person name="Mortensen U.H."/>
            <person name="Larsen T.O."/>
            <person name="Devries R.P."/>
            <person name="Grigoriev I.V."/>
            <person name="Machida M."/>
            <person name="Baker S.E."/>
            <person name="Andersen M.R."/>
        </authorList>
    </citation>
    <scope>NUCLEOTIDE SEQUENCE [LARGE SCALE GENOMIC DNA]</scope>
    <source>
        <strain evidence="3">CBS 553.77</strain>
    </source>
</reference>